<feature type="transmembrane region" description="Helical" evidence="1">
    <location>
        <begin position="24"/>
        <end position="45"/>
    </location>
</feature>
<feature type="transmembrane region" description="Helical" evidence="1">
    <location>
        <begin position="126"/>
        <end position="145"/>
    </location>
</feature>
<keyword evidence="3" id="KW-1185">Reference proteome</keyword>
<evidence type="ECO:0000256" key="1">
    <source>
        <dbReference type="SAM" id="Phobius"/>
    </source>
</evidence>
<proteinExistence type="predicted"/>
<name>A0A1I6U706_9BACL</name>
<dbReference type="AlphaFoldDB" id="A0A1I6U706"/>
<organism evidence="2 3">
    <name type="scientific">Marininema halotolerans</name>
    <dbReference type="NCBI Taxonomy" id="1155944"/>
    <lineage>
        <taxon>Bacteria</taxon>
        <taxon>Bacillati</taxon>
        <taxon>Bacillota</taxon>
        <taxon>Bacilli</taxon>
        <taxon>Bacillales</taxon>
        <taxon>Thermoactinomycetaceae</taxon>
        <taxon>Marininema</taxon>
    </lineage>
</organism>
<keyword evidence="1" id="KW-0812">Transmembrane</keyword>
<protein>
    <recommendedName>
        <fullName evidence="4">Membrane protein YczE</fullName>
    </recommendedName>
</protein>
<keyword evidence="1" id="KW-0472">Membrane</keyword>
<dbReference type="EMBL" id="FPAA01000014">
    <property type="protein sequence ID" value="SFS97205.1"/>
    <property type="molecule type" value="Genomic_DNA"/>
</dbReference>
<evidence type="ECO:0008006" key="4">
    <source>
        <dbReference type="Google" id="ProtNLM"/>
    </source>
</evidence>
<dbReference type="Pfam" id="PF19700">
    <property type="entry name" value="DUF6198"/>
    <property type="match status" value="1"/>
</dbReference>
<accession>A0A1I6U706</accession>
<dbReference type="PANTHER" id="PTHR40078">
    <property type="entry name" value="INTEGRAL MEMBRANE PROTEIN-RELATED"/>
    <property type="match status" value="1"/>
</dbReference>
<dbReference type="Proteomes" id="UP000198660">
    <property type="component" value="Unassembled WGS sequence"/>
</dbReference>
<dbReference type="RefSeq" id="WP_091838995.1">
    <property type="nucleotide sequence ID" value="NZ_FPAA01000014.1"/>
</dbReference>
<dbReference type="OrthoDB" id="154912at2"/>
<dbReference type="InterPro" id="IPR038750">
    <property type="entry name" value="YczE/YyaS-like"/>
</dbReference>
<feature type="transmembrane region" description="Helical" evidence="1">
    <location>
        <begin position="65"/>
        <end position="87"/>
    </location>
</feature>
<sequence length="248" mass="27920">MRAADDASKDQGWNRRYHTLRFWLIRWGAFFCGLAMMALGIAMMVRSGWGLAPWDVLHMGLAIQSSLTVGIWLQSVGIVMVIIAGIIDKKMPGPGAILNMLLVGWFVDRYLEQSWLIVPSLWWEKAFLMVGGFLLIAVGNGLYIAPRLGAGPRDGVVMAINKRWKYSISRVRMMMEVSVLLVGWLLGGTVFIGTVIFSIFIGPFMQVSIGFWEKMIAQWLRRGGSDEGFHKRKIRAYYHDGFGDKARG</sequence>
<evidence type="ECO:0000313" key="3">
    <source>
        <dbReference type="Proteomes" id="UP000198660"/>
    </source>
</evidence>
<dbReference type="PANTHER" id="PTHR40078:SF1">
    <property type="entry name" value="INTEGRAL MEMBRANE PROTEIN"/>
    <property type="match status" value="1"/>
</dbReference>
<reference evidence="3" key="1">
    <citation type="submission" date="2016-10" db="EMBL/GenBank/DDBJ databases">
        <authorList>
            <person name="Varghese N."/>
            <person name="Submissions S."/>
        </authorList>
    </citation>
    <scope>NUCLEOTIDE SEQUENCE [LARGE SCALE GENOMIC DNA]</scope>
    <source>
        <strain evidence="3">DSM 45789</strain>
    </source>
</reference>
<evidence type="ECO:0000313" key="2">
    <source>
        <dbReference type="EMBL" id="SFS97205.1"/>
    </source>
</evidence>
<keyword evidence="1" id="KW-1133">Transmembrane helix</keyword>
<gene>
    <name evidence="2" type="ORF">SAMN05444972_11416</name>
</gene>
<feature type="transmembrane region" description="Helical" evidence="1">
    <location>
        <begin position="94"/>
        <end position="111"/>
    </location>
</feature>